<protein>
    <recommendedName>
        <fullName evidence="3">histidine kinase</fullName>
        <ecNumber evidence="3">2.7.13.3</ecNumber>
    </recommendedName>
</protein>
<keyword evidence="6 11" id="KW-0812">Transmembrane</keyword>
<dbReference type="CDD" id="cd06225">
    <property type="entry name" value="HAMP"/>
    <property type="match status" value="1"/>
</dbReference>
<keyword evidence="7" id="KW-0418">Kinase</keyword>
<dbReference type="SUPFAM" id="SSF55874">
    <property type="entry name" value="ATPase domain of HSP90 chaperone/DNA topoisomerase II/histidine kinase"/>
    <property type="match status" value="1"/>
</dbReference>
<comment type="catalytic activity">
    <reaction evidence="1">
        <text>ATP + protein L-histidine = ADP + protein N-phospho-L-histidine.</text>
        <dbReference type="EC" id="2.7.13.3"/>
    </reaction>
</comment>
<keyword evidence="5" id="KW-0808">Transferase</keyword>
<sequence length="469" mass="49850">MWGTGWLSRMPERMRAWRRALAFTRRLSVRLTGAMLLVAALPLLLVVALQLVMGTMGDRSPGDAGAARRNADAIRALLRHPALAAPGPAAAVLTSGQAAGSEAVGSRAAPAGTPAGTWADLQGLRGDLRDLLAENERASAAAAGRQQREYLKAFVILLTPMLLAVTLAATLGQRMTAFNRSLARMAGRVAAGDYSVRMNDARYANTESQLLAESFNAMSATLQELTDRNRGMIADISHELRTPLTVLQSRIEAMEDGVVPLDHTELRKLHRQTELLSRLVTDLRTLSLADAGQLSLHPAELDLARRARHVTDGFGEAARAADVHLSVTLDSPGESLVVRADPDRMTQVIGNLLGNALRYVPAGGQVEVRVARECHWVTLSVADNGPGVPDAEREALFGRFYRTDAARTRTSGGSGLGLAIVQTLIEAQGGQVEARRAALGGLDVRLKLPAVTGSAAAGRDVVGRDVMGG</sequence>
<feature type="domain" description="HAMP" evidence="13">
    <location>
        <begin position="180"/>
        <end position="227"/>
    </location>
</feature>
<keyword evidence="10 11" id="KW-0472">Membrane</keyword>
<dbReference type="EMBL" id="BMQO01000021">
    <property type="protein sequence ID" value="GGS37429.1"/>
    <property type="molecule type" value="Genomic_DNA"/>
</dbReference>
<dbReference type="SMART" id="SM00304">
    <property type="entry name" value="HAMP"/>
    <property type="match status" value="1"/>
</dbReference>
<evidence type="ECO:0000313" key="15">
    <source>
        <dbReference type="Proteomes" id="UP000620633"/>
    </source>
</evidence>
<dbReference type="Pfam" id="PF00512">
    <property type="entry name" value="HisKA"/>
    <property type="match status" value="1"/>
</dbReference>
<dbReference type="Gene3D" id="6.10.340.10">
    <property type="match status" value="1"/>
</dbReference>
<keyword evidence="15" id="KW-1185">Reference proteome</keyword>
<evidence type="ECO:0000313" key="14">
    <source>
        <dbReference type="EMBL" id="GGS37429.1"/>
    </source>
</evidence>
<name>A0ABQ2SQT3_9DEIO</name>
<keyword evidence="8 11" id="KW-1133">Transmembrane helix</keyword>
<dbReference type="PRINTS" id="PR00344">
    <property type="entry name" value="BCTRLSENSOR"/>
</dbReference>
<dbReference type="InterPro" id="IPR036097">
    <property type="entry name" value="HisK_dim/P_sf"/>
</dbReference>
<dbReference type="InterPro" id="IPR036890">
    <property type="entry name" value="HATPase_C_sf"/>
</dbReference>
<evidence type="ECO:0000256" key="7">
    <source>
        <dbReference type="ARBA" id="ARBA00022777"/>
    </source>
</evidence>
<evidence type="ECO:0000256" key="6">
    <source>
        <dbReference type="ARBA" id="ARBA00022692"/>
    </source>
</evidence>
<evidence type="ECO:0000256" key="5">
    <source>
        <dbReference type="ARBA" id="ARBA00022679"/>
    </source>
</evidence>
<dbReference type="Gene3D" id="1.10.287.130">
    <property type="match status" value="1"/>
</dbReference>
<dbReference type="CDD" id="cd00075">
    <property type="entry name" value="HATPase"/>
    <property type="match status" value="1"/>
</dbReference>
<organism evidence="14 15">
    <name type="scientific">Deinococcus knuensis</name>
    <dbReference type="NCBI Taxonomy" id="1837380"/>
    <lineage>
        <taxon>Bacteria</taxon>
        <taxon>Thermotogati</taxon>
        <taxon>Deinococcota</taxon>
        <taxon>Deinococci</taxon>
        <taxon>Deinococcales</taxon>
        <taxon>Deinococcaceae</taxon>
        <taxon>Deinococcus</taxon>
    </lineage>
</organism>
<dbReference type="InterPro" id="IPR050428">
    <property type="entry name" value="TCS_sensor_his_kinase"/>
</dbReference>
<dbReference type="SUPFAM" id="SSF47384">
    <property type="entry name" value="Homodimeric domain of signal transducing histidine kinase"/>
    <property type="match status" value="1"/>
</dbReference>
<evidence type="ECO:0000256" key="2">
    <source>
        <dbReference type="ARBA" id="ARBA00004370"/>
    </source>
</evidence>
<dbReference type="EC" id="2.7.13.3" evidence="3"/>
<dbReference type="PROSITE" id="PS50109">
    <property type="entry name" value="HIS_KIN"/>
    <property type="match status" value="1"/>
</dbReference>
<evidence type="ECO:0000256" key="9">
    <source>
        <dbReference type="ARBA" id="ARBA00023012"/>
    </source>
</evidence>
<comment type="caution">
    <text evidence="14">The sequence shown here is derived from an EMBL/GenBank/DDBJ whole genome shotgun (WGS) entry which is preliminary data.</text>
</comment>
<evidence type="ECO:0000256" key="3">
    <source>
        <dbReference type="ARBA" id="ARBA00012438"/>
    </source>
</evidence>
<dbReference type="InterPro" id="IPR003661">
    <property type="entry name" value="HisK_dim/P_dom"/>
</dbReference>
<reference evidence="15" key="1">
    <citation type="journal article" date="2019" name="Int. J. Syst. Evol. Microbiol.">
        <title>The Global Catalogue of Microorganisms (GCM) 10K type strain sequencing project: providing services to taxonomists for standard genome sequencing and annotation.</title>
        <authorList>
            <consortium name="The Broad Institute Genomics Platform"/>
            <consortium name="The Broad Institute Genome Sequencing Center for Infectious Disease"/>
            <person name="Wu L."/>
            <person name="Ma J."/>
        </authorList>
    </citation>
    <scope>NUCLEOTIDE SEQUENCE [LARGE SCALE GENOMIC DNA]</scope>
    <source>
        <strain evidence="15">JCM 31406</strain>
    </source>
</reference>
<comment type="subcellular location">
    <subcellularLocation>
        <location evidence="2">Membrane</location>
    </subcellularLocation>
</comment>
<evidence type="ECO:0000256" key="11">
    <source>
        <dbReference type="SAM" id="Phobius"/>
    </source>
</evidence>
<dbReference type="SMART" id="SM00387">
    <property type="entry name" value="HATPase_c"/>
    <property type="match status" value="1"/>
</dbReference>
<dbReference type="Proteomes" id="UP000620633">
    <property type="component" value="Unassembled WGS sequence"/>
</dbReference>
<dbReference type="InterPro" id="IPR003660">
    <property type="entry name" value="HAMP_dom"/>
</dbReference>
<feature type="transmembrane region" description="Helical" evidence="11">
    <location>
        <begin position="150"/>
        <end position="171"/>
    </location>
</feature>
<keyword evidence="4" id="KW-0597">Phosphoprotein</keyword>
<dbReference type="InterPro" id="IPR003594">
    <property type="entry name" value="HATPase_dom"/>
</dbReference>
<gene>
    <name evidence="14" type="ORF">GCM10008961_31250</name>
</gene>
<evidence type="ECO:0000256" key="1">
    <source>
        <dbReference type="ARBA" id="ARBA00000085"/>
    </source>
</evidence>
<dbReference type="PANTHER" id="PTHR45436:SF5">
    <property type="entry name" value="SENSOR HISTIDINE KINASE TRCS"/>
    <property type="match status" value="1"/>
</dbReference>
<evidence type="ECO:0000256" key="10">
    <source>
        <dbReference type="ARBA" id="ARBA00023136"/>
    </source>
</evidence>
<dbReference type="PROSITE" id="PS50885">
    <property type="entry name" value="HAMP"/>
    <property type="match status" value="1"/>
</dbReference>
<dbReference type="SMART" id="SM00388">
    <property type="entry name" value="HisKA"/>
    <property type="match status" value="1"/>
</dbReference>
<dbReference type="CDD" id="cd00082">
    <property type="entry name" value="HisKA"/>
    <property type="match status" value="1"/>
</dbReference>
<proteinExistence type="predicted"/>
<dbReference type="InterPro" id="IPR004358">
    <property type="entry name" value="Sig_transdc_His_kin-like_C"/>
</dbReference>
<keyword evidence="9" id="KW-0902">Two-component regulatory system</keyword>
<dbReference type="PANTHER" id="PTHR45436">
    <property type="entry name" value="SENSOR HISTIDINE KINASE YKOH"/>
    <property type="match status" value="1"/>
</dbReference>
<evidence type="ECO:0000256" key="8">
    <source>
        <dbReference type="ARBA" id="ARBA00022989"/>
    </source>
</evidence>
<dbReference type="Gene3D" id="3.30.565.10">
    <property type="entry name" value="Histidine kinase-like ATPase, C-terminal domain"/>
    <property type="match status" value="1"/>
</dbReference>
<dbReference type="InterPro" id="IPR005467">
    <property type="entry name" value="His_kinase_dom"/>
</dbReference>
<evidence type="ECO:0000256" key="4">
    <source>
        <dbReference type="ARBA" id="ARBA00022553"/>
    </source>
</evidence>
<dbReference type="Pfam" id="PF02518">
    <property type="entry name" value="HATPase_c"/>
    <property type="match status" value="1"/>
</dbReference>
<feature type="domain" description="Histidine kinase" evidence="12">
    <location>
        <begin position="235"/>
        <end position="452"/>
    </location>
</feature>
<evidence type="ECO:0000259" key="13">
    <source>
        <dbReference type="PROSITE" id="PS50885"/>
    </source>
</evidence>
<evidence type="ECO:0000259" key="12">
    <source>
        <dbReference type="PROSITE" id="PS50109"/>
    </source>
</evidence>
<accession>A0ABQ2SQT3</accession>